<dbReference type="InterPro" id="IPR023048">
    <property type="entry name" value="NADH:quinone_OxRdtase_FMN_depd"/>
</dbReference>
<protein>
    <recommendedName>
        <fullName evidence="6">FMN dependent NADH:quinone oxidoreductase</fullName>
        <ecNumber evidence="6">1.6.5.-</ecNumber>
    </recommendedName>
    <alternativeName>
        <fullName evidence="6">Azo-dye reductase</fullName>
    </alternativeName>
    <alternativeName>
        <fullName evidence="6">FMN-dependent NADH-azo compound oxidoreductase</fullName>
    </alternativeName>
    <alternativeName>
        <fullName evidence="6">FMN-dependent NADH-azoreductase</fullName>
        <ecNumber evidence="6">1.7.1.17</ecNumber>
    </alternativeName>
</protein>
<comment type="similarity">
    <text evidence="6">Belongs to the azoreductase type 1 family.</text>
</comment>
<comment type="function">
    <text evidence="6">Also exhibits azoreductase activity. Catalyzes the reductive cleavage of the azo bond in aromatic azo compounds to the corresponding amines.</text>
</comment>
<dbReference type="InterPro" id="IPR029039">
    <property type="entry name" value="Flavoprotein-like_sf"/>
</dbReference>
<evidence type="ECO:0000256" key="4">
    <source>
        <dbReference type="ARBA" id="ARBA00023027"/>
    </source>
</evidence>
<sequence>MTKRLLHIVATPRGLASHTGRISGVLLEELHAKYDDLEVQTLDLFSADLPAVAGVNIKTKYALMTGQPIDEAARGSWRSIERTIEEFLAADVYLLTVPMWNFGVPYALKYYIDAIVQPGYLFQYDEHGAPHGLVHGKKLVCVTSRGGDYSGPLASLDFLEPYLRTIFGFVGIADQTFFNAQPMDVTPELRRAAFAEVLSDVRSWVAQDEWGVAAQVLEQPIPAGAKPAVLAD</sequence>
<dbReference type="OrthoDB" id="9787136at2"/>
<dbReference type="InterPro" id="IPR050104">
    <property type="entry name" value="FMN-dep_NADH:Q_OxRdtase_AzoR1"/>
</dbReference>
<dbReference type="EC" id="1.7.1.17" evidence="6"/>
<dbReference type="Proteomes" id="UP000293291">
    <property type="component" value="Unassembled WGS sequence"/>
</dbReference>
<keyword evidence="3 6" id="KW-0560">Oxidoreductase</keyword>
<reference evidence="8 9" key="1">
    <citation type="submission" date="2019-01" db="EMBL/GenBank/DDBJ databases">
        <title>Novel species of Nocardioides.</title>
        <authorList>
            <person name="Liu Q."/>
            <person name="Xin Y.-H."/>
        </authorList>
    </citation>
    <scope>NUCLEOTIDE SEQUENCE [LARGE SCALE GENOMIC DNA]</scope>
    <source>
        <strain evidence="8 9">CGMCC 4.6875</strain>
    </source>
</reference>
<comment type="catalytic activity">
    <reaction evidence="6">
        <text>2 a quinone + NADH + H(+) = 2 a 1,4-benzosemiquinone + NAD(+)</text>
        <dbReference type="Rhea" id="RHEA:65952"/>
        <dbReference type="ChEBI" id="CHEBI:15378"/>
        <dbReference type="ChEBI" id="CHEBI:57540"/>
        <dbReference type="ChEBI" id="CHEBI:57945"/>
        <dbReference type="ChEBI" id="CHEBI:132124"/>
        <dbReference type="ChEBI" id="CHEBI:134225"/>
    </reaction>
</comment>
<gene>
    <name evidence="6" type="primary">azoR</name>
    <name evidence="8" type="ORF">EUA07_12930</name>
</gene>
<dbReference type="GO" id="GO:0010181">
    <property type="term" value="F:FMN binding"/>
    <property type="evidence" value="ECO:0007669"/>
    <property type="project" value="UniProtKB-UniRule"/>
</dbReference>
<evidence type="ECO:0000313" key="8">
    <source>
        <dbReference type="EMBL" id="RYC00904.1"/>
    </source>
</evidence>
<dbReference type="Gene3D" id="3.40.50.360">
    <property type="match status" value="1"/>
</dbReference>
<keyword evidence="9" id="KW-1185">Reference proteome</keyword>
<feature type="binding site" evidence="6">
    <location>
        <begin position="144"/>
        <end position="147"/>
    </location>
    <ligand>
        <name>FMN</name>
        <dbReference type="ChEBI" id="CHEBI:58210"/>
    </ligand>
</feature>
<dbReference type="EC" id="1.6.5.-" evidence="6"/>
<dbReference type="PANTHER" id="PTHR43741">
    <property type="entry name" value="FMN-DEPENDENT NADH-AZOREDUCTASE 1"/>
    <property type="match status" value="1"/>
</dbReference>
<dbReference type="EMBL" id="SDWU01000013">
    <property type="protein sequence ID" value="RYC00904.1"/>
    <property type="molecule type" value="Genomic_DNA"/>
</dbReference>
<comment type="catalytic activity">
    <reaction evidence="5">
        <text>N,N-dimethyl-1,4-phenylenediamine + anthranilate + 2 NAD(+) = 2-(4-dimethylaminophenyl)diazenylbenzoate + 2 NADH + 2 H(+)</text>
        <dbReference type="Rhea" id="RHEA:55872"/>
        <dbReference type="ChEBI" id="CHEBI:15378"/>
        <dbReference type="ChEBI" id="CHEBI:15783"/>
        <dbReference type="ChEBI" id="CHEBI:16567"/>
        <dbReference type="ChEBI" id="CHEBI:57540"/>
        <dbReference type="ChEBI" id="CHEBI:57945"/>
        <dbReference type="ChEBI" id="CHEBI:71579"/>
        <dbReference type="EC" id="1.7.1.17"/>
    </reaction>
    <physiologicalReaction direction="right-to-left" evidence="5">
        <dbReference type="Rhea" id="RHEA:55874"/>
    </physiologicalReaction>
</comment>
<dbReference type="HAMAP" id="MF_01216">
    <property type="entry name" value="Azoreductase_type1"/>
    <property type="match status" value="1"/>
</dbReference>
<keyword evidence="2 6" id="KW-0288">FMN</keyword>
<comment type="cofactor">
    <cofactor evidence="6">
        <name>FMN</name>
        <dbReference type="ChEBI" id="CHEBI:58210"/>
    </cofactor>
    <text evidence="6">Binds 1 FMN per subunit.</text>
</comment>
<comment type="subunit">
    <text evidence="6">Homodimer.</text>
</comment>
<comment type="caution">
    <text evidence="6">Lacks conserved residue(s) required for the propagation of feature annotation.</text>
</comment>
<name>A0A4Q2SAJ6_9ACTN</name>
<evidence type="ECO:0000256" key="2">
    <source>
        <dbReference type="ARBA" id="ARBA00022643"/>
    </source>
</evidence>
<dbReference type="Pfam" id="PF02525">
    <property type="entry name" value="Flavodoxin_2"/>
    <property type="match status" value="1"/>
</dbReference>
<comment type="function">
    <text evidence="6">Quinone reductase that provides resistance to thiol-specific stress caused by electrophilic quinones.</text>
</comment>
<keyword evidence="1 6" id="KW-0285">Flavoprotein</keyword>
<dbReference type="AlphaFoldDB" id="A0A4Q2SAJ6"/>
<proteinExistence type="inferred from homology"/>
<evidence type="ECO:0000256" key="1">
    <source>
        <dbReference type="ARBA" id="ARBA00022630"/>
    </source>
</evidence>
<dbReference type="GO" id="GO:0016652">
    <property type="term" value="F:oxidoreductase activity, acting on NAD(P)H as acceptor"/>
    <property type="evidence" value="ECO:0007669"/>
    <property type="project" value="UniProtKB-UniRule"/>
</dbReference>
<evidence type="ECO:0000256" key="6">
    <source>
        <dbReference type="HAMAP-Rule" id="MF_01216"/>
    </source>
</evidence>
<keyword evidence="4 6" id="KW-0520">NAD</keyword>
<dbReference type="InterPro" id="IPR003680">
    <property type="entry name" value="Flavodoxin_fold"/>
</dbReference>
<evidence type="ECO:0000256" key="5">
    <source>
        <dbReference type="ARBA" id="ARBA00048542"/>
    </source>
</evidence>
<dbReference type="SUPFAM" id="SSF52218">
    <property type="entry name" value="Flavoproteins"/>
    <property type="match status" value="1"/>
</dbReference>
<dbReference type="RefSeq" id="WP_129455590.1">
    <property type="nucleotide sequence ID" value="NZ_JACXYX010000002.1"/>
</dbReference>
<comment type="caution">
    <text evidence="8">The sequence shown here is derived from an EMBL/GenBank/DDBJ whole genome shotgun (WGS) entry which is preliminary data.</text>
</comment>
<dbReference type="GO" id="GO:0009055">
    <property type="term" value="F:electron transfer activity"/>
    <property type="evidence" value="ECO:0007669"/>
    <property type="project" value="UniProtKB-UniRule"/>
</dbReference>
<feature type="binding site" evidence="6">
    <location>
        <begin position="99"/>
        <end position="102"/>
    </location>
    <ligand>
        <name>FMN</name>
        <dbReference type="ChEBI" id="CHEBI:58210"/>
    </ligand>
</feature>
<dbReference type="GO" id="GO:0016655">
    <property type="term" value="F:oxidoreductase activity, acting on NAD(P)H, quinone or similar compound as acceptor"/>
    <property type="evidence" value="ECO:0007669"/>
    <property type="project" value="InterPro"/>
</dbReference>
<evidence type="ECO:0000256" key="3">
    <source>
        <dbReference type="ARBA" id="ARBA00023002"/>
    </source>
</evidence>
<organism evidence="8 9">
    <name type="scientific">Nocardioides ganghwensis</name>
    <dbReference type="NCBI Taxonomy" id="252230"/>
    <lineage>
        <taxon>Bacteria</taxon>
        <taxon>Bacillati</taxon>
        <taxon>Actinomycetota</taxon>
        <taxon>Actinomycetes</taxon>
        <taxon>Propionibacteriales</taxon>
        <taxon>Nocardioidaceae</taxon>
        <taxon>Nocardioides</taxon>
    </lineage>
</organism>
<feature type="domain" description="Flavodoxin-like fold" evidence="7">
    <location>
        <begin position="3"/>
        <end position="203"/>
    </location>
</feature>
<dbReference type="PANTHER" id="PTHR43741:SF4">
    <property type="entry name" value="FMN-DEPENDENT NADH:QUINONE OXIDOREDUCTASE"/>
    <property type="match status" value="1"/>
</dbReference>
<evidence type="ECO:0000259" key="7">
    <source>
        <dbReference type="Pfam" id="PF02525"/>
    </source>
</evidence>
<evidence type="ECO:0000313" key="9">
    <source>
        <dbReference type="Proteomes" id="UP000293291"/>
    </source>
</evidence>
<accession>A0A4Q2SAJ6</accession>